<keyword evidence="1" id="KW-0812">Transmembrane</keyword>
<evidence type="ECO:0000256" key="1">
    <source>
        <dbReference type="SAM" id="Phobius"/>
    </source>
</evidence>
<evidence type="ECO:0000313" key="4">
    <source>
        <dbReference type="Proteomes" id="UP000253529"/>
    </source>
</evidence>
<keyword evidence="1" id="KW-1133">Transmembrane helix</keyword>
<dbReference type="InterPro" id="IPR013901">
    <property type="entry name" value="Anthrone_oxy"/>
</dbReference>
<keyword evidence="2" id="KW-0732">Signal</keyword>
<dbReference type="RefSeq" id="WP_113889733.1">
    <property type="nucleotide sequence ID" value="NZ_QNRK01000013.1"/>
</dbReference>
<feature type="transmembrane region" description="Helical" evidence="1">
    <location>
        <begin position="48"/>
        <end position="70"/>
    </location>
</feature>
<keyword evidence="1" id="KW-0472">Membrane</keyword>
<feature type="signal peptide" evidence="2">
    <location>
        <begin position="1"/>
        <end position="24"/>
    </location>
</feature>
<evidence type="ECO:0000313" key="3">
    <source>
        <dbReference type="EMBL" id="RBP12895.1"/>
    </source>
</evidence>
<comment type="caution">
    <text evidence="3">The sequence shown here is derived from an EMBL/GenBank/DDBJ whole genome shotgun (WGS) entry which is preliminary data.</text>
</comment>
<proteinExistence type="predicted"/>
<dbReference type="OrthoDB" id="5195424at2"/>
<dbReference type="Pfam" id="PF08592">
    <property type="entry name" value="Anthrone_oxy"/>
    <property type="match status" value="1"/>
</dbReference>
<dbReference type="EMBL" id="QNRK01000013">
    <property type="protein sequence ID" value="RBP12895.1"/>
    <property type="molecule type" value="Genomic_DNA"/>
</dbReference>
<dbReference type="Proteomes" id="UP000253529">
    <property type="component" value="Unassembled WGS sequence"/>
</dbReference>
<evidence type="ECO:0000256" key="2">
    <source>
        <dbReference type="SAM" id="SignalP"/>
    </source>
</evidence>
<feature type="transmembrane region" description="Helical" evidence="1">
    <location>
        <begin position="77"/>
        <end position="97"/>
    </location>
</feature>
<protein>
    <submittedName>
        <fullName evidence="3">Uncharacterized protein DUF1772</fullName>
    </submittedName>
</protein>
<sequence>MNLIMMAAALVLASVTIVSPLAGAFEVPGDASFSADRYVAIGGLYYPGFTIAGVAEPLAILALGVLLASVARETWPFWLIALALAAEALSHLLYWVLIAPVNGLLLAGDARPAPAEADRNERIALRERWELSHVCRALASTLAFVLLVAATLASAGSL</sequence>
<dbReference type="AlphaFoldDB" id="A0A366FGP0"/>
<feature type="transmembrane region" description="Helical" evidence="1">
    <location>
        <begin position="137"/>
        <end position="155"/>
    </location>
</feature>
<gene>
    <name evidence="3" type="ORF">DFR50_11384</name>
</gene>
<feature type="chain" id="PRO_5016669310" evidence="2">
    <location>
        <begin position="25"/>
        <end position="158"/>
    </location>
</feature>
<organism evidence="3 4">
    <name type="scientific">Roseiarcus fermentans</name>
    <dbReference type="NCBI Taxonomy" id="1473586"/>
    <lineage>
        <taxon>Bacteria</taxon>
        <taxon>Pseudomonadati</taxon>
        <taxon>Pseudomonadota</taxon>
        <taxon>Alphaproteobacteria</taxon>
        <taxon>Hyphomicrobiales</taxon>
        <taxon>Roseiarcaceae</taxon>
        <taxon>Roseiarcus</taxon>
    </lineage>
</organism>
<name>A0A366FGP0_9HYPH</name>
<reference evidence="3 4" key="1">
    <citation type="submission" date="2018-06" db="EMBL/GenBank/DDBJ databases">
        <title>Genomic Encyclopedia of Type Strains, Phase IV (KMG-IV): sequencing the most valuable type-strain genomes for metagenomic binning, comparative biology and taxonomic classification.</title>
        <authorList>
            <person name="Goeker M."/>
        </authorList>
    </citation>
    <scope>NUCLEOTIDE SEQUENCE [LARGE SCALE GENOMIC DNA]</scope>
    <source>
        <strain evidence="3 4">DSM 24875</strain>
    </source>
</reference>
<accession>A0A366FGP0</accession>
<keyword evidence="4" id="KW-1185">Reference proteome</keyword>